<dbReference type="Proteomes" id="UP000305921">
    <property type="component" value="Unassembled WGS sequence"/>
</dbReference>
<evidence type="ECO:0000313" key="4">
    <source>
        <dbReference type="Proteomes" id="UP000305921"/>
    </source>
</evidence>
<keyword evidence="2" id="KW-0812">Transmembrane</keyword>
<sequence>MSEPADFVARLRAERQDLGRKEALRRDGEHRRRKAMLLAGAAALVLGGFGAWLAGATAGERPESEPYAPLMLDEAMWPDKWPATVRLPFRGSPAASWSNGADGIVLPEANAVGGLTPSQVGDALRNTKELLVEANLTAGTLQGLSPTRALNLLDPHDHDKSELEDTFQHPRDGHSPLQMFTRFDPQEVRVHGDVIKTRGTMTYEVSASGELLVHADYTFVYPVVKAKGGLEVVPGAEEVARVIVRRQLTLVSRDGKLNPREYVRQIGNDDCREPKDGFIHPLFSQEAAKAPKWAPVDPYDTSKDIQANSSNCSIPTQT</sequence>
<evidence type="ECO:0000256" key="2">
    <source>
        <dbReference type="SAM" id="Phobius"/>
    </source>
</evidence>
<dbReference type="RefSeq" id="WP_138052378.1">
    <property type="nucleotide sequence ID" value="NZ_VAWE01000001.1"/>
</dbReference>
<keyword evidence="2" id="KW-1133">Transmembrane helix</keyword>
<feature type="transmembrane region" description="Helical" evidence="2">
    <location>
        <begin position="35"/>
        <end position="54"/>
    </location>
</feature>
<keyword evidence="2" id="KW-0472">Membrane</keyword>
<dbReference type="OrthoDB" id="3419910at2"/>
<protein>
    <submittedName>
        <fullName evidence="3">Uncharacterized protein</fullName>
    </submittedName>
</protein>
<evidence type="ECO:0000313" key="3">
    <source>
        <dbReference type="EMBL" id="TLQ42962.1"/>
    </source>
</evidence>
<feature type="compositionally biased region" description="Polar residues" evidence="1">
    <location>
        <begin position="304"/>
        <end position="318"/>
    </location>
</feature>
<keyword evidence="4" id="KW-1185">Reference proteome</keyword>
<organism evidence="3 4">
    <name type="scientific">Streptomyces marianii</name>
    <dbReference type="NCBI Taxonomy" id="1817406"/>
    <lineage>
        <taxon>Bacteria</taxon>
        <taxon>Bacillati</taxon>
        <taxon>Actinomycetota</taxon>
        <taxon>Actinomycetes</taxon>
        <taxon>Kitasatosporales</taxon>
        <taxon>Streptomycetaceae</taxon>
        <taxon>Streptomyces</taxon>
    </lineage>
</organism>
<comment type="caution">
    <text evidence="3">The sequence shown here is derived from an EMBL/GenBank/DDBJ whole genome shotgun (WGS) entry which is preliminary data.</text>
</comment>
<accession>A0A5R9E1X4</accession>
<proteinExistence type="predicted"/>
<dbReference type="EMBL" id="VAWE01000001">
    <property type="protein sequence ID" value="TLQ42962.1"/>
    <property type="molecule type" value="Genomic_DNA"/>
</dbReference>
<dbReference type="AlphaFoldDB" id="A0A5R9E1X4"/>
<gene>
    <name evidence="3" type="ORF">FEF34_07165</name>
</gene>
<feature type="region of interest" description="Disordered" evidence="1">
    <location>
        <begin position="293"/>
        <end position="318"/>
    </location>
</feature>
<reference evidence="3 4" key="1">
    <citation type="submission" date="2019-05" db="EMBL/GenBank/DDBJ databases">
        <title>Streptomyces marianii sp. nov., a novel marine actinomycete from southern coast of India.</title>
        <authorList>
            <person name="Iniyan A.M."/>
            <person name="Wink J."/>
            <person name="Ramprasad E."/>
            <person name="Ramana C.V."/>
            <person name="Bunk B."/>
            <person name="Sproer C."/>
            <person name="Joseph F.-J.R.S."/>
            <person name="Vincent S.G.P."/>
        </authorList>
    </citation>
    <scope>NUCLEOTIDE SEQUENCE [LARGE SCALE GENOMIC DNA]</scope>
    <source>
        <strain evidence="3 4">ICN19</strain>
    </source>
</reference>
<evidence type="ECO:0000256" key="1">
    <source>
        <dbReference type="SAM" id="MobiDB-lite"/>
    </source>
</evidence>
<name>A0A5R9E1X4_9ACTN</name>